<accession>A0A0E0BDG9</accession>
<feature type="domain" description="DUF3615" evidence="1">
    <location>
        <begin position="54"/>
        <end position="86"/>
    </location>
</feature>
<dbReference type="Proteomes" id="UP000026961">
    <property type="component" value="Chromosome 10"/>
</dbReference>
<reference evidence="2" key="2">
    <citation type="submission" date="2018-05" db="EMBL/GenBank/DDBJ databases">
        <title>OgluRS3 (Oryza glumaepatula Reference Sequence Version 3).</title>
        <authorList>
            <person name="Zhang J."/>
            <person name="Kudrna D."/>
            <person name="Lee S."/>
            <person name="Talag J."/>
            <person name="Welchert J."/>
            <person name="Wing R.A."/>
        </authorList>
    </citation>
    <scope>NUCLEOTIDE SEQUENCE [LARGE SCALE GENOMIC DNA]</scope>
</reference>
<evidence type="ECO:0000313" key="2">
    <source>
        <dbReference type="EnsemblPlants" id="OGLUM10G17850.1"/>
    </source>
</evidence>
<dbReference type="EnsemblPlants" id="OGLUM10G17850.1">
    <property type="protein sequence ID" value="OGLUM10G17850.1"/>
    <property type="gene ID" value="OGLUM10G17850"/>
</dbReference>
<dbReference type="AlphaFoldDB" id="A0A0E0BDG9"/>
<dbReference type="HOGENOM" id="CLU_919432_0_0_1"/>
<sequence length="304" mass="34501">MLIPSETQHGLDLKFPPLPDDDKPQLMEVEVELPTAHSVNLSSSPSSRTITSCGNLDEGFHGHVNFIAKGDCKNSEELFFAEVVTMAPEFIIQEVFQVFPLTNNTAISVEMSLSIQKMEHCMRVAMLLREEDRKASSITLLNWILLVSRVVWDKPGNLCLRQRRRLSARPASITFLSCSSSSATSSLTAPHRDLPWLAPALRRHTYIAASTLSAIASASCSDDMSRQSSRYSGENFSAPSIALYTPSPTLAFPLCQEHDDEQDEEEDDDDKYYCWWYRVVWIRWHMSFFTLKYGWRSSLRLDSH</sequence>
<keyword evidence="3" id="KW-1185">Reference proteome</keyword>
<evidence type="ECO:0000313" key="3">
    <source>
        <dbReference type="Proteomes" id="UP000026961"/>
    </source>
</evidence>
<dbReference type="Gramene" id="OGLUM10G17850.3">
    <property type="protein sequence ID" value="OGLUM10G17850.3"/>
    <property type="gene ID" value="OGLUM10G17850"/>
</dbReference>
<dbReference type="Gramene" id="OGLUM10G17850.1">
    <property type="protein sequence ID" value="OGLUM10G17850.1"/>
    <property type="gene ID" value="OGLUM10G17850"/>
</dbReference>
<dbReference type="InterPro" id="IPR022059">
    <property type="entry name" value="DUF3615"/>
</dbReference>
<dbReference type="Pfam" id="PF12274">
    <property type="entry name" value="DUF3615"/>
    <property type="match status" value="1"/>
</dbReference>
<organism evidence="2">
    <name type="scientific">Oryza glumipatula</name>
    <dbReference type="NCBI Taxonomy" id="40148"/>
    <lineage>
        <taxon>Eukaryota</taxon>
        <taxon>Viridiplantae</taxon>
        <taxon>Streptophyta</taxon>
        <taxon>Embryophyta</taxon>
        <taxon>Tracheophyta</taxon>
        <taxon>Spermatophyta</taxon>
        <taxon>Magnoliopsida</taxon>
        <taxon>Liliopsida</taxon>
        <taxon>Poales</taxon>
        <taxon>Poaceae</taxon>
        <taxon>BOP clade</taxon>
        <taxon>Oryzoideae</taxon>
        <taxon>Oryzeae</taxon>
        <taxon>Oryzinae</taxon>
        <taxon>Oryza</taxon>
    </lineage>
</organism>
<protein>
    <recommendedName>
        <fullName evidence="1">DUF3615 domain-containing protein</fullName>
    </recommendedName>
</protein>
<evidence type="ECO:0000259" key="1">
    <source>
        <dbReference type="Pfam" id="PF12274"/>
    </source>
</evidence>
<proteinExistence type="predicted"/>
<name>A0A0E0BDG9_9ORYZ</name>
<reference evidence="2" key="1">
    <citation type="submission" date="2015-04" db="UniProtKB">
        <authorList>
            <consortium name="EnsemblPlants"/>
        </authorList>
    </citation>
    <scope>IDENTIFICATION</scope>
</reference>
<dbReference type="EnsemblPlants" id="OGLUM10G17850.3">
    <property type="protein sequence ID" value="OGLUM10G17850.3"/>
    <property type="gene ID" value="OGLUM10G17850"/>
</dbReference>